<organism evidence="1 2">
    <name type="scientific">Devosia enhydra</name>
    <dbReference type="NCBI Taxonomy" id="665118"/>
    <lineage>
        <taxon>Bacteria</taxon>
        <taxon>Pseudomonadati</taxon>
        <taxon>Pseudomonadota</taxon>
        <taxon>Alphaproteobacteria</taxon>
        <taxon>Hyphomicrobiales</taxon>
        <taxon>Devosiaceae</taxon>
        <taxon>Devosia</taxon>
    </lineage>
</organism>
<dbReference type="AlphaFoldDB" id="A0A1K2HZ35"/>
<proteinExistence type="predicted"/>
<gene>
    <name evidence="1" type="ORF">SAMN02983003_2337</name>
</gene>
<reference evidence="1 2" key="1">
    <citation type="submission" date="2016-11" db="EMBL/GenBank/DDBJ databases">
        <authorList>
            <person name="Jaros S."/>
            <person name="Januszkiewicz K."/>
            <person name="Wedrychowicz H."/>
        </authorList>
    </citation>
    <scope>NUCLEOTIDE SEQUENCE [LARGE SCALE GENOMIC DNA]</scope>
    <source>
        <strain evidence="1 2">ATCC 23634</strain>
    </source>
</reference>
<keyword evidence="2" id="KW-1185">Reference proteome</keyword>
<dbReference type="Proteomes" id="UP000183447">
    <property type="component" value="Unassembled WGS sequence"/>
</dbReference>
<dbReference type="EMBL" id="FPKU01000002">
    <property type="protein sequence ID" value="SFZ85016.1"/>
    <property type="molecule type" value="Genomic_DNA"/>
</dbReference>
<name>A0A1K2HZ35_9HYPH</name>
<dbReference type="STRING" id="665118.SAMN02983003_2337"/>
<sequence length="253" mass="27825">MYFGGLLVITVSMRRLFAGLLLFGLSSFPALAQSSLVNKTQLFFGPGHGTQVEYLAKGGTSYLWYPGNRVILRGDWKTEGNRICFRYGANTYNPVTGQRGATWSCQLLSEHRRFMTESRTGDVLGLAGRDKPPFTLDSRQVTLAALITAVETGRKPEMPPPGKAITNAEADALCKAVVANADRSRADQVAAAHLYFHGMHMGSRCVRHDYAKSFALLDAAGDTIWRANFIRLLRERARGGMPDAQTALRRLGL</sequence>
<evidence type="ECO:0000313" key="2">
    <source>
        <dbReference type="Proteomes" id="UP000183447"/>
    </source>
</evidence>
<evidence type="ECO:0000313" key="1">
    <source>
        <dbReference type="EMBL" id="SFZ85016.1"/>
    </source>
</evidence>
<protein>
    <submittedName>
        <fullName evidence="1">Uncharacterized protein</fullName>
    </submittedName>
</protein>
<accession>A0A1K2HZ35</accession>